<gene>
    <name evidence="2" type="ORF">DN53_06870</name>
</gene>
<reference evidence="2 3" key="1">
    <citation type="submission" date="2014-04" db="EMBL/GenBank/DDBJ databases">
        <title>Whole genome of Muricauda olearia.</title>
        <authorList>
            <person name="Zhang X.-H."/>
            <person name="Tang K."/>
        </authorList>
    </citation>
    <scope>NUCLEOTIDE SEQUENCE [LARGE SCALE GENOMIC DNA]</scope>
    <source>
        <strain evidence="2 3">Th120</strain>
    </source>
</reference>
<dbReference type="CDD" id="cd01832">
    <property type="entry name" value="SGNH_hydrolase_like_1"/>
    <property type="match status" value="1"/>
</dbReference>
<dbReference type="PANTHER" id="PTHR43784">
    <property type="entry name" value="GDSL-LIKE LIPASE/ACYLHYDROLASE, PUTATIVE (AFU_ORTHOLOGUE AFUA_2G00820)-RELATED"/>
    <property type="match status" value="1"/>
</dbReference>
<evidence type="ECO:0000313" key="2">
    <source>
        <dbReference type="EMBL" id="RYC50194.1"/>
    </source>
</evidence>
<feature type="domain" description="SGNH hydrolase-type esterase" evidence="1">
    <location>
        <begin position="29"/>
        <end position="207"/>
    </location>
</feature>
<dbReference type="InterPro" id="IPR013830">
    <property type="entry name" value="SGNH_hydro"/>
</dbReference>
<accession>A0A444VHG5</accession>
<proteinExistence type="predicted"/>
<dbReference type="GO" id="GO:0016788">
    <property type="term" value="F:hydrolase activity, acting on ester bonds"/>
    <property type="evidence" value="ECO:0007669"/>
    <property type="project" value="UniProtKB-ARBA"/>
</dbReference>
<dbReference type="SUPFAM" id="SSF52266">
    <property type="entry name" value="SGNH hydrolase"/>
    <property type="match status" value="1"/>
</dbReference>
<evidence type="ECO:0000259" key="1">
    <source>
        <dbReference type="Pfam" id="PF13472"/>
    </source>
</evidence>
<dbReference type="Pfam" id="PF13472">
    <property type="entry name" value="Lipase_GDSL_2"/>
    <property type="match status" value="1"/>
</dbReference>
<keyword evidence="3" id="KW-1185">Reference proteome</keyword>
<sequence length="218" mass="24605">MYKIILVTLLFLLSFVPIFSQNDSITFLALGDSYTEGTGEVQRNGWPAQLVSLLNKKKIPVASPKIVAKVGWTTTDLITHINSEDLQPSYDLVSLLIGVNNQYQGLPLDTFKAEFPALLETAIRLANNNPNNVFVLSIPDYSVTPFARFKDKKKIAQELETYNSIIEDVANQYQVQFIEITELSKKAAFNRSLIVSDSLHPSGKMYKTWAKKIVKKRY</sequence>
<dbReference type="Gene3D" id="3.40.50.1110">
    <property type="entry name" value="SGNH hydrolase"/>
    <property type="match status" value="1"/>
</dbReference>
<dbReference type="PANTHER" id="PTHR43784:SF2">
    <property type="entry name" value="GDSL-LIKE LIPASE_ACYLHYDROLASE, PUTATIVE (AFU_ORTHOLOGUE AFUA_2G00820)-RELATED"/>
    <property type="match status" value="1"/>
</dbReference>
<evidence type="ECO:0000313" key="3">
    <source>
        <dbReference type="Proteomes" id="UP000290261"/>
    </source>
</evidence>
<dbReference type="RefSeq" id="WP_129656201.1">
    <property type="nucleotide sequence ID" value="NZ_ML142916.1"/>
</dbReference>
<dbReference type="AlphaFoldDB" id="A0A444VHG5"/>
<dbReference type="Proteomes" id="UP000290261">
    <property type="component" value="Unassembled WGS sequence"/>
</dbReference>
<dbReference type="InterPro" id="IPR053140">
    <property type="entry name" value="GDSL_Rv0518-like"/>
</dbReference>
<protein>
    <recommendedName>
        <fullName evidence="1">SGNH hydrolase-type esterase domain-containing protein</fullName>
    </recommendedName>
</protein>
<organism evidence="2 3">
    <name type="scientific">Flagellimonas olearia</name>
    <dbReference type="NCBI Taxonomy" id="552546"/>
    <lineage>
        <taxon>Bacteria</taxon>
        <taxon>Pseudomonadati</taxon>
        <taxon>Bacteroidota</taxon>
        <taxon>Flavobacteriia</taxon>
        <taxon>Flavobacteriales</taxon>
        <taxon>Flavobacteriaceae</taxon>
        <taxon>Flagellimonas</taxon>
    </lineage>
</organism>
<name>A0A444VHG5_9FLAO</name>
<dbReference type="EMBL" id="JJMP01000012">
    <property type="protein sequence ID" value="RYC50194.1"/>
    <property type="molecule type" value="Genomic_DNA"/>
</dbReference>
<dbReference type="InterPro" id="IPR036514">
    <property type="entry name" value="SGNH_hydro_sf"/>
</dbReference>
<comment type="caution">
    <text evidence="2">The sequence shown here is derived from an EMBL/GenBank/DDBJ whole genome shotgun (WGS) entry which is preliminary data.</text>
</comment>